<organism evidence="2 3">
    <name type="scientific">Meloidogyne incognita</name>
    <name type="common">Southern root-knot nematode worm</name>
    <name type="synonym">Oxyuris incognita</name>
    <dbReference type="NCBI Taxonomy" id="6306"/>
    <lineage>
        <taxon>Eukaryota</taxon>
        <taxon>Metazoa</taxon>
        <taxon>Ecdysozoa</taxon>
        <taxon>Nematoda</taxon>
        <taxon>Chromadorea</taxon>
        <taxon>Rhabditida</taxon>
        <taxon>Tylenchina</taxon>
        <taxon>Tylenchomorpha</taxon>
        <taxon>Tylenchoidea</taxon>
        <taxon>Meloidogynidae</taxon>
        <taxon>Meloidogyninae</taxon>
        <taxon>Meloidogyne</taxon>
        <taxon>Meloidogyne incognita group</taxon>
    </lineage>
</organism>
<reference evidence="3" key="1">
    <citation type="submission" date="2022-11" db="UniProtKB">
        <authorList>
            <consortium name="WormBaseParasite"/>
        </authorList>
    </citation>
    <scope>IDENTIFICATION</scope>
</reference>
<proteinExistence type="predicted"/>
<evidence type="ECO:0000256" key="1">
    <source>
        <dbReference type="SAM" id="Phobius"/>
    </source>
</evidence>
<dbReference type="AlphaFoldDB" id="A0A914KLQ3"/>
<name>A0A914KLQ3_MELIC</name>
<dbReference type="Proteomes" id="UP000887563">
    <property type="component" value="Unplaced"/>
</dbReference>
<keyword evidence="2" id="KW-1185">Reference proteome</keyword>
<sequence>MKRRVNPRTLVSRFPFADTLVILGLEEAWGWLQRFFMVVFALLVAPLWPLIGDRLWGPQWYCSSWWLAPLWPLIGDRLWGPQWYCSS</sequence>
<evidence type="ECO:0000313" key="2">
    <source>
        <dbReference type="Proteomes" id="UP000887563"/>
    </source>
</evidence>
<dbReference type="WBParaSite" id="Minc3s00024g01574">
    <property type="protein sequence ID" value="Minc3s00024g01574"/>
    <property type="gene ID" value="Minc3s00024g01574"/>
</dbReference>
<keyword evidence="1" id="KW-0812">Transmembrane</keyword>
<evidence type="ECO:0000313" key="3">
    <source>
        <dbReference type="WBParaSite" id="Minc3s00024g01574"/>
    </source>
</evidence>
<keyword evidence="1" id="KW-1133">Transmembrane helix</keyword>
<feature type="transmembrane region" description="Helical" evidence="1">
    <location>
        <begin position="31"/>
        <end position="51"/>
    </location>
</feature>
<accession>A0A914KLQ3</accession>
<keyword evidence="1" id="KW-0472">Membrane</keyword>
<protein>
    <submittedName>
        <fullName evidence="3">Uncharacterized protein</fullName>
    </submittedName>
</protein>